<feature type="transmembrane region" description="Helical" evidence="1">
    <location>
        <begin position="177"/>
        <end position="197"/>
    </location>
</feature>
<dbReference type="EMBL" id="MHOK01000001">
    <property type="protein sequence ID" value="OGZ62474.1"/>
    <property type="molecule type" value="Genomic_DNA"/>
</dbReference>
<dbReference type="Pfam" id="PF18895">
    <property type="entry name" value="T4SS_pilin"/>
    <property type="match status" value="1"/>
</dbReference>
<evidence type="ECO:0000256" key="1">
    <source>
        <dbReference type="SAM" id="Phobius"/>
    </source>
</evidence>
<accession>A0A1G2HIY6</accession>
<dbReference type="AlphaFoldDB" id="A0A1G2HIY6"/>
<name>A0A1G2HIY6_9BACT</name>
<dbReference type="Proteomes" id="UP000176770">
    <property type="component" value="Unassembled WGS sequence"/>
</dbReference>
<comment type="caution">
    <text evidence="2">The sequence shown here is derived from an EMBL/GenBank/DDBJ whole genome shotgun (WGS) entry which is preliminary data.</text>
</comment>
<dbReference type="InterPro" id="IPR043993">
    <property type="entry name" value="T4SS_pilin"/>
</dbReference>
<evidence type="ECO:0000313" key="2">
    <source>
        <dbReference type="EMBL" id="OGZ62474.1"/>
    </source>
</evidence>
<keyword evidence="1" id="KW-0812">Transmembrane</keyword>
<proteinExistence type="predicted"/>
<evidence type="ECO:0008006" key="4">
    <source>
        <dbReference type="Google" id="ProtNLM"/>
    </source>
</evidence>
<reference evidence="2 3" key="1">
    <citation type="journal article" date="2016" name="Nat. Commun.">
        <title>Thousands of microbial genomes shed light on interconnected biogeochemical processes in an aquifer system.</title>
        <authorList>
            <person name="Anantharaman K."/>
            <person name="Brown C.T."/>
            <person name="Hug L.A."/>
            <person name="Sharon I."/>
            <person name="Castelle C.J."/>
            <person name="Probst A.J."/>
            <person name="Thomas B.C."/>
            <person name="Singh A."/>
            <person name="Wilkins M.J."/>
            <person name="Karaoz U."/>
            <person name="Brodie E.L."/>
            <person name="Williams K.H."/>
            <person name="Hubbard S.S."/>
            <person name="Banfield J.F."/>
        </authorList>
    </citation>
    <scope>NUCLEOTIDE SEQUENCE [LARGE SCALE GENOMIC DNA]</scope>
</reference>
<evidence type="ECO:0000313" key="3">
    <source>
        <dbReference type="Proteomes" id="UP000176770"/>
    </source>
</evidence>
<sequence length="234" mass="24874">MKNFFKILIITFTVFTLSVGFFGVANAASNLFRCNYRSGGGASDCYVDTSTTDCDGGKVVDESICDEFDDRPSLCNGAAGHCIASILAPCDTDSECINEKVCYRGGCILPSSIPCDADSDCRDGYICSLLGTCAPSSEQNNNSNPGSGGNIISLPNPLASDNFEDFITSLIRSLTVIASPILVLMIVWGGFTFVVSGGKPEKAKKGRDIIKYAIIGFVIIVFAWIIVAILRGIL</sequence>
<keyword evidence="1" id="KW-0472">Membrane</keyword>
<protein>
    <recommendedName>
        <fullName evidence="4">Dickkopf N-terminal cysteine-rich domain-containing protein</fullName>
    </recommendedName>
</protein>
<dbReference type="STRING" id="1802165.A3F94_01675"/>
<organism evidence="2 3">
    <name type="scientific">Candidatus Spechtbacteria bacterium RIFCSPLOWO2_12_FULL_38_22</name>
    <dbReference type="NCBI Taxonomy" id="1802165"/>
    <lineage>
        <taxon>Bacteria</taxon>
        <taxon>Candidatus Spechtiibacteriota</taxon>
    </lineage>
</organism>
<feature type="transmembrane region" description="Helical" evidence="1">
    <location>
        <begin position="209"/>
        <end position="230"/>
    </location>
</feature>
<gene>
    <name evidence="2" type="ORF">A3F94_01675</name>
</gene>
<keyword evidence="1" id="KW-1133">Transmembrane helix</keyword>